<evidence type="ECO:0000313" key="3">
    <source>
        <dbReference type="EMBL" id="ERJ19194.1"/>
    </source>
</evidence>
<dbReference type="InterPro" id="IPR038673">
    <property type="entry name" value="OprB_sf"/>
</dbReference>
<proteinExistence type="inferred from homology"/>
<dbReference type="AlphaFoldDB" id="U2FT68"/>
<dbReference type="STRING" id="1033802.SSPSH_001802"/>
<gene>
    <name evidence="3" type="ORF">SSPSH_001802</name>
</gene>
<keyword evidence="2" id="KW-0732">Signal</keyword>
<dbReference type="RefSeq" id="WP_006914782.1">
    <property type="nucleotide sequence ID" value="NZ_AFNV02000011.1"/>
</dbReference>
<dbReference type="PANTHER" id="PTHR37944:SF1">
    <property type="entry name" value="PORIN B"/>
    <property type="match status" value="1"/>
</dbReference>
<dbReference type="GO" id="GO:0008643">
    <property type="term" value="P:carbohydrate transport"/>
    <property type="evidence" value="ECO:0007669"/>
    <property type="project" value="InterPro"/>
</dbReference>
<reference evidence="3 4" key="2">
    <citation type="journal article" date="2013" name="PLoS ONE">
        <title>INDIGO - INtegrated Data Warehouse of MIcrobial GenOmes with Examples from the Red Sea Extremophiles.</title>
        <authorList>
            <person name="Alam I."/>
            <person name="Antunes A."/>
            <person name="Kamau A.A."/>
            <person name="Ba Alawi W."/>
            <person name="Kalkatawi M."/>
            <person name="Stingl U."/>
            <person name="Bajic V.B."/>
        </authorList>
    </citation>
    <scope>NUCLEOTIDE SEQUENCE [LARGE SCALE GENOMIC DNA]</scope>
    <source>
        <strain evidence="3 4">E1L3A</strain>
    </source>
</reference>
<comment type="caution">
    <text evidence="3">The sequence shown here is derived from an EMBL/GenBank/DDBJ whole genome shotgun (WGS) entry which is preliminary data.</text>
</comment>
<dbReference type="GO" id="GO:0015288">
    <property type="term" value="F:porin activity"/>
    <property type="evidence" value="ECO:0007669"/>
    <property type="project" value="InterPro"/>
</dbReference>
<dbReference type="EMBL" id="AFNV02000011">
    <property type="protein sequence ID" value="ERJ19194.1"/>
    <property type="molecule type" value="Genomic_DNA"/>
</dbReference>
<keyword evidence="4" id="KW-1185">Reference proteome</keyword>
<dbReference type="Pfam" id="PF04966">
    <property type="entry name" value="OprB"/>
    <property type="match status" value="1"/>
</dbReference>
<feature type="signal peptide" evidence="2">
    <location>
        <begin position="1"/>
        <end position="20"/>
    </location>
</feature>
<sequence length="407" mass="43125">MLASTLVVGAVVAAAGPSNAETSDEIDAGGAPNVSTRDTLIGDLGGLRPAATSHGLTFDAVAVGDYSIVLDGGAEPRATAARYLIEAGVELDTAAAFGWPGGTLRASYLGFHGDNGNLDSGDIQVYSNIDETPVDAFYSLWYRQDLFDERFAIKLGKMDANEDFAYVDNGDQFLNSSPGFSPTILAFPSYPDPATAIALFAKLPGGTYARAGIYDGSSLNGRRTGTRGPDDFLDDDSDRFSVGEAGLKYTIDDLGGRVGVGYWRHDGDFTRFDGGTEDSSKGVYVVWDQSLYDDLSSSFAVDGFAQYGQADEDVSELASHIGAGIQITGLIDDRPDDITGLMASRVDFSDAPGAGFIEEHETAIEVFHAIQVTGWMALKPDFQYIVNPGGMGLEDAKVVTLRGEIAF</sequence>
<dbReference type="PANTHER" id="PTHR37944">
    <property type="entry name" value="PORIN B"/>
    <property type="match status" value="1"/>
</dbReference>
<evidence type="ECO:0000313" key="4">
    <source>
        <dbReference type="Proteomes" id="UP000006242"/>
    </source>
</evidence>
<dbReference type="InterPro" id="IPR052932">
    <property type="entry name" value="OprB_Porin"/>
</dbReference>
<accession>U2FT68</accession>
<protein>
    <submittedName>
        <fullName evidence="3">Outer membrane channel OprB family protein</fullName>
    </submittedName>
</protein>
<comment type="similarity">
    <text evidence="1 2">Belongs to the OprB family.</text>
</comment>
<dbReference type="Gene3D" id="2.40.160.180">
    <property type="entry name" value="Carbohydrate-selective porin OprB"/>
    <property type="match status" value="1"/>
</dbReference>
<reference evidence="3 4" key="1">
    <citation type="journal article" date="2011" name="J. Bacteriol.">
        <title>Genome sequence of Salinisphaera shabanensis, a gammaproteobacterium from the harsh, variable environment of the brine-seawater interface of the Shaban Deep in the Red Sea.</title>
        <authorList>
            <person name="Antunes A."/>
            <person name="Alam I."/>
            <person name="Bajic V.B."/>
            <person name="Stingl U."/>
        </authorList>
    </citation>
    <scope>NUCLEOTIDE SEQUENCE [LARGE SCALE GENOMIC DNA]</scope>
    <source>
        <strain evidence="3 4">E1L3A</strain>
    </source>
</reference>
<dbReference type="eggNOG" id="COG3659">
    <property type="taxonomic scope" value="Bacteria"/>
</dbReference>
<evidence type="ECO:0000256" key="2">
    <source>
        <dbReference type="RuleBase" id="RU363072"/>
    </source>
</evidence>
<organism evidence="3 4">
    <name type="scientific">Salinisphaera shabanensis E1L3A</name>
    <dbReference type="NCBI Taxonomy" id="1033802"/>
    <lineage>
        <taxon>Bacteria</taxon>
        <taxon>Pseudomonadati</taxon>
        <taxon>Pseudomonadota</taxon>
        <taxon>Gammaproteobacteria</taxon>
        <taxon>Salinisphaerales</taxon>
        <taxon>Salinisphaeraceae</taxon>
        <taxon>Salinisphaera</taxon>
    </lineage>
</organism>
<name>U2FT68_9GAMM</name>
<dbReference type="OrthoDB" id="545475at2"/>
<evidence type="ECO:0000256" key="1">
    <source>
        <dbReference type="ARBA" id="ARBA00008769"/>
    </source>
</evidence>
<dbReference type="InterPro" id="IPR007049">
    <property type="entry name" value="Carb-sel_porin_OprB"/>
</dbReference>
<feature type="chain" id="PRO_5007232650" evidence="2">
    <location>
        <begin position="21"/>
        <end position="407"/>
    </location>
</feature>
<dbReference type="GO" id="GO:0016020">
    <property type="term" value="C:membrane"/>
    <property type="evidence" value="ECO:0007669"/>
    <property type="project" value="InterPro"/>
</dbReference>
<dbReference type="Proteomes" id="UP000006242">
    <property type="component" value="Unassembled WGS sequence"/>
</dbReference>